<dbReference type="Proteomes" id="UP000494365">
    <property type="component" value="Unassembled WGS sequence"/>
</dbReference>
<evidence type="ECO:0000313" key="2">
    <source>
        <dbReference type="Proteomes" id="UP000494365"/>
    </source>
</evidence>
<organism evidence="1 2">
    <name type="scientific">Paraburkholderia ultramafica</name>
    <dbReference type="NCBI Taxonomy" id="1544867"/>
    <lineage>
        <taxon>Bacteria</taxon>
        <taxon>Pseudomonadati</taxon>
        <taxon>Pseudomonadota</taxon>
        <taxon>Betaproteobacteria</taxon>
        <taxon>Burkholderiales</taxon>
        <taxon>Burkholderiaceae</taxon>
        <taxon>Paraburkholderia</taxon>
    </lineage>
</organism>
<keyword evidence="2" id="KW-1185">Reference proteome</keyword>
<dbReference type="EMBL" id="CADIKK010000116">
    <property type="protein sequence ID" value="CAB3810408.1"/>
    <property type="molecule type" value="Genomic_DNA"/>
</dbReference>
<sequence length="157" mass="17287">MLNRKLTKLLVVEGAEGWRQAAQRSNERELRRHDVNGEPEPDLMRERETVLGLVLRLNERVASREQVCVQQIAGVRRMREIADPIGGVKRAAQQITAVADMPGPCHEVSTLHIGPGLETPQSAAFHQFVAKPPEAKSGLVVAEVRPQHRSKLGVGVA</sequence>
<accession>A0A6S7BS58</accession>
<reference evidence="1 2" key="1">
    <citation type="submission" date="2020-04" db="EMBL/GenBank/DDBJ databases">
        <authorList>
            <person name="De Canck E."/>
        </authorList>
    </citation>
    <scope>NUCLEOTIDE SEQUENCE [LARGE SCALE GENOMIC DNA]</scope>
    <source>
        <strain evidence="1 2">LMG 28614</strain>
    </source>
</reference>
<gene>
    <name evidence="1" type="ORF">LMG28614_07271</name>
</gene>
<dbReference type="AlphaFoldDB" id="A0A6S7BS58"/>
<evidence type="ECO:0000313" key="1">
    <source>
        <dbReference type="EMBL" id="CAB3810408.1"/>
    </source>
</evidence>
<proteinExistence type="predicted"/>
<name>A0A6S7BS58_9BURK</name>
<protein>
    <submittedName>
        <fullName evidence="1">Uncharacterized protein</fullName>
    </submittedName>
</protein>